<comment type="caution">
    <text evidence="3">The sequence shown here is derived from an EMBL/GenBank/DDBJ whole genome shotgun (WGS) entry which is preliminary data.</text>
</comment>
<dbReference type="EMBL" id="AZHC01000002">
    <property type="protein sequence ID" value="OAA50311.1"/>
    <property type="molecule type" value="Genomic_DNA"/>
</dbReference>
<dbReference type="PANTHER" id="PTHR43084">
    <property type="entry name" value="PERSULFIDE DIOXYGENASE ETHE1"/>
    <property type="match status" value="1"/>
</dbReference>
<dbReference type="OMA" id="GTWQYLI"/>
<dbReference type="SMART" id="SM00849">
    <property type="entry name" value="Lactamase_B"/>
    <property type="match status" value="1"/>
</dbReference>
<organism evidence="3 4">
    <name type="scientific">Metarhizium rileyi (strain RCEF 4871)</name>
    <name type="common">Nomuraea rileyi</name>
    <dbReference type="NCBI Taxonomy" id="1649241"/>
    <lineage>
        <taxon>Eukaryota</taxon>
        <taxon>Fungi</taxon>
        <taxon>Dikarya</taxon>
        <taxon>Ascomycota</taxon>
        <taxon>Pezizomycotina</taxon>
        <taxon>Sordariomycetes</taxon>
        <taxon>Hypocreomycetidae</taxon>
        <taxon>Hypocreales</taxon>
        <taxon>Clavicipitaceae</taxon>
        <taxon>Metarhizium</taxon>
    </lineage>
</organism>
<dbReference type="Gene3D" id="3.60.15.10">
    <property type="entry name" value="Ribonuclease Z/Hydroxyacylglutathione hydrolase-like"/>
    <property type="match status" value="1"/>
</dbReference>
<dbReference type="GO" id="GO:0006749">
    <property type="term" value="P:glutathione metabolic process"/>
    <property type="evidence" value="ECO:0007669"/>
    <property type="project" value="InterPro"/>
</dbReference>
<evidence type="ECO:0000259" key="2">
    <source>
        <dbReference type="SMART" id="SM00849"/>
    </source>
</evidence>
<proteinExistence type="predicted"/>
<dbReference type="CDD" id="cd07724">
    <property type="entry name" value="POD-like_MBL-fold"/>
    <property type="match status" value="1"/>
</dbReference>
<dbReference type="SUPFAM" id="SSF56281">
    <property type="entry name" value="Metallo-hydrolase/oxidoreductase"/>
    <property type="match status" value="1"/>
</dbReference>
<keyword evidence="4" id="KW-1185">Reference proteome</keyword>
<feature type="domain" description="Metallo-beta-lactamase" evidence="2">
    <location>
        <begin position="123"/>
        <end position="324"/>
    </location>
</feature>
<evidence type="ECO:0000313" key="4">
    <source>
        <dbReference type="Proteomes" id="UP000243498"/>
    </source>
</evidence>
<dbReference type="GO" id="GO:0046872">
    <property type="term" value="F:metal ion binding"/>
    <property type="evidence" value="ECO:0007669"/>
    <property type="project" value="UniProtKB-KW"/>
</dbReference>
<sequence length="411" mass="45417">MAPTSSSLLGRQVVRRLPGRASRSIQSLAATAGSSGSQHVCRRQNRSALTVPSPASFKATESRVVDVSFKGICPRAKLCSSVSSGSCPRHMAKFSTAQMEQKLPIPDPIVQPIIHDLYEEQTATWQYIVADPTTLAAVIIDSVLDYNALTRTISTQSADKILSLIEEKGYKVDSILETHIHADHITAARYLQSSLYRKQGYLPLITVGKRIVHVQHLFRRKYGLSEDETEGVFNKFLDDDEMFRIGALEAQAIHLPGHTPDHMGFKIGGKLSTPPYNIFCGDSVFHADIGTARCDFPGGSAEDLYTSGRKLLDFPEDVRLWTGHDYPSGSRGVPVPFLSVGEHKAHNKHLMDGNTKDEFVALRHDRDSKLAEPRLLHQSLQMNIRAGRLPRPSPLGDRMLHTPLNVGVLDI</sequence>
<dbReference type="AlphaFoldDB" id="A0A167JIG2"/>
<dbReference type="InterPro" id="IPR001279">
    <property type="entry name" value="Metallo-B-lactamas"/>
</dbReference>
<reference evidence="3 4" key="1">
    <citation type="journal article" date="2016" name="Genome Biol. Evol.">
        <title>Divergent and convergent evolution of fungal pathogenicity.</title>
        <authorList>
            <person name="Shang Y."/>
            <person name="Xiao G."/>
            <person name="Zheng P."/>
            <person name="Cen K."/>
            <person name="Zhan S."/>
            <person name="Wang C."/>
        </authorList>
    </citation>
    <scope>NUCLEOTIDE SEQUENCE [LARGE SCALE GENOMIC DNA]</scope>
    <source>
        <strain evidence="3 4">RCEF 4871</strain>
    </source>
</reference>
<dbReference type="GO" id="GO:0050313">
    <property type="term" value="F:sulfur dioxygenase activity"/>
    <property type="evidence" value="ECO:0007669"/>
    <property type="project" value="InterPro"/>
</dbReference>
<dbReference type="InterPro" id="IPR036866">
    <property type="entry name" value="RibonucZ/Hydroxyglut_hydro"/>
</dbReference>
<dbReference type="Pfam" id="PF00753">
    <property type="entry name" value="Lactamase_B"/>
    <property type="match status" value="1"/>
</dbReference>
<keyword evidence="1" id="KW-0479">Metal-binding</keyword>
<protein>
    <submittedName>
        <fullName evidence="3">Beta-lactamase-like protein</fullName>
    </submittedName>
</protein>
<dbReference type="Proteomes" id="UP000243498">
    <property type="component" value="Unassembled WGS sequence"/>
</dbReference>
<name>A0A167JIG2_METRR</name>
<accession>A0A167JIG2</accession>
<evidence type="ECO:0000313" key="3">
    <source>
        <dbReference type="EMBL" id="OAA50311.1"/>
    </source>
</evidence>
<dbReference type="STRING" id="1081105.A0A167JIG2"/>
<dbReference type="InterPro" id="IPR044528">
    <property type="entry name" value="POD-like_MBL-fold"/>
</dbReference>
<dbReference type="InterPro" id="IPR051682">
    <property type="entry name" value="Mito_Persulfide_Diox"/>
</dbReference>
<dbReference type="OrthoDB" id="449487at2759"/>
<evidence type="ECO:0000256" key="1">
    <source>
        <dbReference type="ARBA" id="ARBA00022723"/>
    </source>
</evidence>
<dbReference type="PANTHER" id="PTHR43084:SF1">
    <property type="entry name" value="PERSULFIDE DIOXYGENASE ETHE1, MITOCHONDRIAL"/>
    <property type="match status" value="1"/>
</dbReference>
<dbReference type="GO" id="GO:0070813">
    <property type="term" value="P:hydrogen sulfide metabolic process"/>
    <property type="evidence" value="ECO:0007669"/>
    <property type="project" value="TreeGrafter"/>
</dbReference>
<gene>
    <name evidence="3" type="ORF">NOR_00761</name>
</gene>